<evidence type="ECO:0008006" key="5">
    <source>
        <dbReference type="Google" id="ProtNLM"/>
    </source>
</evidence>
<evidence type="ECO:0000313" key="3">
    <source>
        <dbReference type="EMBL" id="KAG2205565.1"/>
    </source>
</evidence>
<protein>
    <recommendedName>
        <fullName evidence="5">Pre-mRNA-splicing factor CWC26</fullName>
    </recommendedName>
</protein>
<evidence type="ECO:0000256" key="2">
    <source>
        <dbReference type="SAM" id="MobiDB-lite"/>
    </source>
</evidence>
<sequence length="339" mass="39033">MEQLDRDEILKQKYLARGPGDAATKAYIASKYLSSTNDDGKKKRKKKTTSTRSSKKIGNIGIIDDEDMGWKSVAEEKSELQKLKQEQQTLEQEAIANAGGVFLGTSNNWETVREGEEESDEEPVVVNSRQEEDNVPRMSNGQRAGLLTKSEIKVEAQKAREVEKRAMERLKKESKGENAETVYRDNSGRKVDPKVKRAEEARLRKEEIEKEARRMEWGKGLVQRKEVEEERRRLNEEKDKPMARYADDQDLNDEMKERERWNDPAAGFLTKKTGKKSKGKRLVRPSYKGAWKPNRFMIAPGYRWDGVDRSTGFEDIFLLQQNQSKSRAAEAHAWATEDM</sequence>
<dbReference type="EMBL" id="JAEPRD010000036">
    <property type="protein sequence ID" value="KAG2205565.1"/>
    <property type="molecule type" value="Genomic_DNA"/>
</dbReference>
<comment type="similarity">
    <text evidence="1">Belongs to the CWC26 family.</text>
</comment>
<dbReference type="InterPro" id="IPR051112">
    <property type="entry name" value="CWC26_splicing_factor"/>
</dbReference>
<reference evidence="3" key="1">
    <citation type="submission" date="2020-12" db="EMBL/GenBank/DDBJ databases">
        <title>Metabolic potential, ecology and presence of endohyphal bacteria is reflected in genomic diversity of Mucoromycotina.</title>
        <authorList>
            <person name="Muszewska A."/>
            <person name="Okrasinska A."/>
            <person name="Steczkiewicz K."/>
            <person name="Drgas O."/>
            <person name="Orlowska M."/>
            <person name="Perlinska-Lenart U."/>
            <person name="Aleksandrzak-Piekarczyk T."/>
            <person name="Szatraj K."/>
            <person name="Zielenkiewicz U."/>
            <person name="Pilsyk S."/>
            <person name="Malc E."/>
            <person name="Mieczkowski P."/>
            <person name="Kruszewska J.S."/>
            <person name="Biernat P."/>
            <person name="Pawlowska J."/>
        </authorList>
    </citation>
    <scope>NUCLEOTIDE SEQUENCE</scope>
    <source>
        <strain evidence="3">WA0000017839</strain>
    </source>
</reference>
<feature type="compositionally biased region" description="Basic residues" evidence="2">
    <location>
        <begin position="272"/>
        <end position="283"/>
    </location>
</feature>
<dbReference type="AlphaFoldDB" id="A0A8H7V391"/>
<dbReference type="GO" id="GO:0000398">
    <property type="term" value="P:mRNA splicing, via spliceosome"/>
    <property type="evidence" value="ECO:0007669"/>
    <property type="project" value="TreeGrafter"/>
</dbReference>
<dbReference type="Pfam" id="PF09736">
    <property type="entry name" value="Bud13"/>
    <property type="match status" value="1"/>
</dbReference>
<feature type="region of interest" description="Disordered" evidence="2">
    <location>
        <begin position="168"/>
        <end position="195"/>
    </location>
</feature>
<accession>A0A8H7V391</accession>
<dbReference type="GO" id="GO:0070274">
    <property type="term" value="C:RES complex"/>
    <property type="evidence" value="ECO:0007669"/>
    <property type="project" value="TreeGrafter"/>
</dbReference>
<feature type="region of interest" description="Disordered" evidence="2">
    <location>
        <begin position="33"/>
        <end position="54"/>
    </location>
</feature>
<name>A0A8H7V391_9FUNG</name>
<feature type="compositionally biased region" description="Basic residues" evidence="2">
    <location>
        <begin position="42"/>
        <end position="54"/>
    </location>
</feature>
<feature type="region of interest" description="Disordered" evidence="2">
    <location>
        <begin position="112"/>
        <end position="147"/>
    </location>
</feature>
<dbReference type="GO" id="GO:0003723">
    <property type="term" value="F:RNA binding"/>
    <property type="evidence" value="ECO:0007669"/>
    <property type="project" value="TreeGrafter"/>
</dbReference>
<dbReference type="OrthoDB" id="6022at2759"/>
<dbReference type="InterPro" id="IPR018609">
    <property type="entry name" value="Bud13"/>
</dbReference>
<organism evidence="3 4">
    <name type="scientific">Mucor saturninus</name>
    <dbReference type="NCBI Taxonomy" id="64648"/>
    <lineage>
        <taxon>Eukaryota</taxon>
        <taxon>Fungi</taxon>
        <taxon>Fungi incertae sedis</taxon>
        <taxon>Mucoromycota</taxon>
        <taxon>Mucoromycotina</taxon>
        <taxon>Mucoromycetes</taxon>
        <taxon>Mucorales</taxon>
        <taxon>Mucorineae</taxon>
        <taxon>Mucoraceae</taxon>
        <taxon>Mucor</taxon>
    </lineage>
</organism>
<gene>
    <name evidence="3" type="ORF">INT47_005940</name>
</gene>
<dbReference type="PANTHER" id="PTHR31809">
    <property type="entry name" value="BUD13 HOMOLOG"/>
    <property type="match status" value="1"/>
</dbReference>
<feature type="compositionally biased region" description="Basic and acidic residues" evidence="2">
    <location>
        <begin position="224"/>
        <end position="262"/>
    </location>
</feature>
<dbReference type="PANTHER" id="PTHR31809:SF0">
    <property type="entry name" value="BUD13 HOMOLOG"/>
    <property type="match status" value="1"/>
</dbReference>
<feature type="region of interest" description="Disordered" evidence="2">
    <location>
        <begin position="224"/>
        <end position="284"/>
    </location>
</feature>
<dbReference type="GO" id="GO:0005684">
    <property type="term" value="C:U2-type spliceosomal complex"/>
    <property type="evidence" value="ECO:0007669"/>
    <property type="project" value="TreeGrafter"/>
</dbReference>
<keyword evidence="4" id="KW-1185">Reference proteome</keyword>
<proteinExistence type="inferred from homology"/>
<evidence type="ECO:0000313" key="4">
    <source>
        <dbReference type="Proteomes" id="UP000603453"/>
    </source>
</evidence>
<dbReference type="Proteomes" id="UP000603453">
    <property type="component" value="Unassembled WGS sequence"/>
</dbReference>
<evidence type="ECO:0000256" key="1">
    <source>
        <dbReference type="ARBA" id="ARBA00011069"/>
    </source>
</evidence>
<comment type="caution">
    <text evidence="3">The sequence shown here is derived from an EMBL/GenBank/DDBJ whole genome shotgun (WGS) entry which is preliminary data.</text>
</comment>